<feature type="transmembrane region" description="Helical" evidence="7">
    <location>
        <begin position="189"/>
        <end position="208"/>
    </location>
</feature>
<dbReference type="InterPro" id="IPR001123">
    <property type="entry name" value="LeuE-type"/>
</dbReference>
<comment type="subcellular location">
    <subcellularLocation>
        <location evidence="1">Cell membrane</location>
        <topology evidence="1">Multi-pass membrane protein</topology>
    </subcellularLocation>
</comment>
<gene>
    <name evidence="8" type="ORF">AA957_27750</name>
</gene>
<dbReference type="KEGG" id="ptv:AA957_27750"/>
<organism evidence="8 9">
    <name type="scientific">Pseudomonas trivialis</name>
    <dbReference type="NCBI Taxonomy" id="200450"/>
    <lineage>
        <taxon>Bacteria</taxon>
        <taxon>Pseudomonadati</taxon>
        <taxon>Pseudomonadota</taxon>
        <taxon>Gammaproteobacteria</taxon>
        <taxon>Pseudomonadales</taxon>
        <taxon>Pseudomonadaceae</taxon>
        <taxon>Pseudomonas</taxon>
    </lineage>
</organism>
<feature type="transmembrane region" description="Helical" evidence="7">
    <location>
        <begin position="119"/>
        <end position="142"/>
    </location>
</feature>
<keyword evidence="3" id="KW-1003">Cell membrane</keyword>
<evidence type="ECO:0000313" key="8">
    <source>
        <dbReference type="EMBL" id="AKS09752.1"/>
    </source>
</evidence>
<dbReference type="PANTHER" id="PTHR30086:SF14">
    <property type="entry name" value="HOMOSERINE_HOMOSERINE LACTONE EFFLUX PROTEIN"/>
    <property type="match status" value="1"/>
</dbReference>
<evidence type="ECO:0000256" key="2">
    <source>
        <dbReference type="ARBA" id="ARBA00007928"/>
    </source>
</evidence>
<dbReference type="AlphaFoldDB" id="A0A0H5AYV4"/>
<keyword evidence="4 7" id="KW-0812">Transmembrane</keyword>
<evidence type="ECO:0000256" key="4">
    <source>
        <dbReference type="ARBA" id="ARBA00022692"/>
    </source>
</evidence>
<sequence length="213" mass="22805">MDTHSILAFTLVAAIAIASPGPAILMALNNSLAYGARTTLWSSAGNASGLFCMSAAAMLGLGALIVSSEWVFNGVKLIGAGYLFYLGAKTLFKQSPALATHAQAPGRVQPPSRWKLYKLAFLTAVTNPKAVLFFTALFPQFINRNAALVPQFLVLTLIFIALSVMTLSLYALLASQAKGLLMRPTFAKWVNRAVGSTFIFFGSALLTLRRQTL</sequence>
<dbReference type="PANTHER" id="PTHR30086">
    <property type="entry name" value="ARGININE EXPORTER PROTEIN ARGO"/>
    <property type="match status" value="1"/>
</dbReference>
<dbReference type="PIRSF" id="PIRSF006324">
    <property type="entry name" value="LeuE"/>
    <property type="match status" value="1"/>
</dbReference>
<dbReference type="GO" id="GO:0042970">
    <property type="term" value="F:homoserine transmembrane transporter activity"/>
    <property type="evidence" value="ECO:0007669"/>
    <property type="project" value="TreeGrafter"/>
</dbReference>
<name>A0A0H5AYV4_9PSED</name>
<dbReference type="Proteomes" id="UP000036608">
    <property type="component" value="Chromosome"/>
</dbReference>
<evidence type="ECO:0000256" key="5">
    <source>
        <dbReference type="ARBA" id="ARBA00022989"/>
    </source>
</evidence>
<reference evidence="8 9" key="1">
    <citation type="journal article" date="2015" name="Genome Announc.">
        <title>Complete Genome Sequence of the Rhizobacterium Pseudomonas trivialis Strain IHBB745 with Multiple Plant Growth-Promoting Activities and Tolerance to Desiccation and Alkalinity.</title>
        <authorList>
            <person name="Gulati A."/>
            <person name="Swarnkar M.K."/>
            <person name="Vyas P."/>
            <person name="Rahi P."/>
            <person name="Thakur R."/>
            <person name="Thakur N."/>
            <person name="Singh A.K."/>
        </authorList>
    </citation>
    <scope>NUCLEOTIDE SEQUENCE [LARGE SCALE GENOMIC DNA]</scope>
    <source>
        <strain evidence="9">745</strain>
    </source>
</reference>
<feature type="transmembrane region" description="Helical" evidence="7">
    <location>
        <begin position="45"/>
        <end position="66"/>
    </location>
</feature>
<feature type="transmembrane region" description="Helical" evidence="7">
    <location>
        <begin position="148"/>
        <end position="173"/>
    </location>
</feature>
<keyword evidence="5 7" id="KW-1133">Transmembrane helix</keyword>
<comment type="similarity">
    <text evidence="2">Belongs to the Rht family.</text>
</comment>
<evidence type="ECO:0000313" key="9">
    <source>
        <dbReference type="Proteomes" id="UP000036608"/>
    </source>
</evidence>
<dbReference type="PATRIC" id="fig|200450.3.peg.5699"/>
<proteinExistence type="inferred from homology"/>
<dbReference type="OrthoDB" id="9804822at2"/>
<keyword evidence="6 7" id="KW-0472">Membrane</keyword>
<reference evidence="9" key="2">
    <citation type="submission" date="2015-05" db="EMBL/GenBank/DDBJ databases">
        <authorList>
            <person name="Swarnkar M.K."/>
            <person name="Vyas P."/>
            <person name="Rahi P."/>
            <person name="Thakur R."/>
            <person name="Thakur N."/>
            <person name="Singh A.K."/>
            <person name="Gulati A."/>
        </authorList>
    </citation>
    <scope>NUCLEOTIDE SEQUENCE [LARGE SCALE GENOMIC DNA]</scope>
    <source>
        <strain evidence="9">745</strain>
    </source>
</reference>
<protein>
    <submittedName>
        <fullName evidence="8">Lysine transporter LysE</fullName>
    </submittedName>
</protein>
<dbReference type="RefSeq" id="WP_049713032.1">
    <property type="nucleotide sequence ID" value="NZ_CP011507.1"/>
</dbReference>
<evidence type="ECO:0000256" key="3">
    <source>
        <dbReference type="ARBA" id="ARBA00022475"/>
    </source>
</evidence>
<dbReference type="EMBL" id="CP011507">
    <property type="protein sequence ID" value="AKS09752.1"/>
    <property type="molecule type" value="Genomic_DNA"/>
</dbReference>
<evidence type="ECO:0000256" key="6">
    <source>
        <dbReference type="ARBA" id="ARBA00023136"/>
    </source>
</evidence>
<dbReference type="Pfam" id="PF01810">
    <property type="entry name" value="LysE"/>
    <property type="match status" value="1"/>
</dbReference>
<dbReference type="GO" id="GO:0005886">
    <property type="term" value="C:plasma membrane"/>
    <property type="evidence" value="ECO:0007669"/>
    <property type="project" value="UniProtKB-SubCell"/>
</dbReference>
<accession>A0A0H5AYV4</accession>
<evidence type="ECO:0000256" key="1">
    <source>
        <dbReference type="ARBA" id="ARBA00004651"/>
    </source>
</evidence>
<evidence type="ECO:0000256" key="7">
    <source>
        <dbReference type="SAM" id="Phobius"/>
    </source>
</evidence>